<organism evidence="1">
    <name type="scientific">uncultured Leptolyngbya sp</name>
    <dbReference type="NCBI Taxonomy" id="332963"/>
    <lineage>
        <taxon>Bacteria</taxon>
        <taxon>Bacillati</taxon>
        <taxon>Cyanobacteriota</taxon>
        <taxon>Cyanophyceae</taxon>
        <taxon>Leptolyngbyales</taxon>
        <taxon>Leptolyngbyaceae</taxon>
        <taxon>Leptolyngbya group</taxon>
        <taxon>Leptolyngbya</taxon>
        <taxon>environmental samples</taxon>
    </lineage>
</organism>
<proteinExistence type="predicted"/>
<gene>
    <name evidence="1" type="ORF">AVDCRST_MAG94-4229</name>
</gene>
<reference evidence="1" key="1">
    <citation type="submission" date="2020-02" db="EMBL/GenBank/DDBJ databases">
        <authorList>
            <person name="Meier V. D."/>
        </authorList>
    </citation>
    <scope>NUCLEOTIDE SEQUENCE</scope>
    <source>
        <strain evidence="1">AVDCRST_MAG94</strain>
    </source>
</reference>
<name>A0A6J4MXZ7_9CYAN</name>
<dbReference type="EMBL" id="CADCTY010001472">
    <property type="protein sequence ID" value="CAA9371915.1"/>
    <property type="molecule type" value="Genomic_DNA"/>
</dbReference>
<sequence length="64" mass="7192">MRWKAQQLESAKGKYLYFPNRKTTCLLQKSGTGWKIGVALNEQYSLLSLNCGRWLGAGRGLTPC</sequence>
<dbReference type="AlphaFoldDB" id="A0A6J4MXZ7"/>
<protein>
    <submittedName>
        <fullName evidence="1">Uncharacterized protein</fullName>
    </submittedName>
</protein>
<evidence type="ECO:0000313" key="1">
    <source>
        <dbReference type="EMBL" id="CAA9371915.1"/>
    </source>
</evidence>
<accession>A0A6J4MXZ7</accession>